<feature type="repeat" description="WD" evidence="6">
    <location>
        <begin position="19"/>
        <end position="60"/>
    </location>
</feature>
<dbReference type="PANTHER" id="PTHR19849:SF0">
    <property type="entry name" value="PHOSPHOLIPASE A-2-ACTIVATING PROTEIN"/>
    <property type="match status" value="1"/>
</dbReference>
<dbReference type="Proteomes" id="UP000046393">
    <property type="component" value="Unplaced"/>
</dbReference>
<proteinExistence type="inferred from homology"/>
<dbReference type="Pfam" id="PF09070">
    <property type="entry name" value="PFU"/>
    <property type="match status" value="2"/>
</dbReference>
<feature type="repeat" description="WD" evidence="6">
    <location>
        <begin position="155"/>
        <end position="188"/>
    </location>
</feature>
<evidence type="ECO:0000256" key="1">
    <source>
        <dbReference type="ARBA" id="ARBA00004496"/>
    </source>
</evidence>
<organism evidence="9 10">
    <name type="scientific">Syphacia muris</name>
    <dbReference type="NCBI Taxonomy" id="451379"/>
    <lineage>
        <taxon>Eukaryota</taxon>
        <taxon>Metazoa</taxon>
        <taxon>Ecdysozoa</taxon>
        <taxon>Nematoda</taxon>
        <taxon>Chromadorea</taxon>
        <taxon>Rhabditida</taxon>
        <taxon>Spirurina</taxon>
        <taxon>Oxyuridomorpha</taxon>
        <taxon>Oxyuroidea</taxon>
        <taxon>Oxyuridae</taxon>
        <taxon>Syphacia</taxon>
    </lineage>
</organism>
<evidence type="ECO:0000256" key="2">
    <source>
        <dbReference type="ARBA" id="ARBA00008495"/>
    </source>
</evidence>
<evidence type="ECO:0000259" key="7">
    <source>
        <dbReference type="PROSITE" id="PS51394"/>
    </source>
</evidence>
<dbReference type="GO" id="GO:0010992">
    <property type="term" value="P:ubiquitin recycling"/>
    <property type="evidence" value="ECO:0007669"/>
    <property type="project" value="TreeGrafter"/>
</dbReference>
<dbReference type="CDD" id="cd00200">
    <property type="entry name" value="WD40"/>
    <property type="match status" value="1"/>
</dbReference>
<dbReference type="GO" id="GO:0005634">
    <property type="term" value="C:nucleus"/>
    <property type="evidence" value="ECO:0007669"/>
    <property type="project" value="TreeGrafter"/>
</dbReference>
<dbReference type="Gene3D" id="2.130.10.10">
    <property type="entry name" value="YVTN repeat-like/Quinoprotein amine dehydrogenase"/>
    <property type="match status" value="1"/>
</dbReference>
<dbReference type="WBParaSite" id="SMUV_0000495301-mRNA-1">
    <property type="protein sequence ID" value="SMUV_0000495301-mRNA-1"/>
    <property type="gene ID" value="SMUV_0000495301"/>
</dbReference>
<reference evidence="10" key="1">
    <citation type="submission" date="2016-04" db="UniProtKB">
        <authorList>
            <consortium name="WormBaseParasite"/>
        </authorList>
    </citation>
    <scope>IDENTIFICATION</scope>
</reference>
<name>A0A158R4Z2_9BILA</name>
<evidence type="ECO:0000256" key="3">
    <source>
        <dbReference type="ARBA" id="ARBA00022490"/>
    </source>
</evidence>
<evidence type="ECO:0000313" key="9">
    <source>
        <dbReference type="Proteomes" id="UP000046393"/>
    </source>
</evidence>
<protein>
    <submittedName>
        <fullName evidence="10">WD_REPEATS_REGION domain-containing protein</fullName>
    </submittedName>
</protein>
<dbReference type="PRINTS" id="PR00320">
    <property type="entry name" value="GPROTEINBRPT"/>
</dbReference>
<feature type="repeat" description="WD" evidence="6">
    <location>
        <begin position="109"/>
        <end position="142"/>
    </location>
</feature>
<dbReference type="SUPFAM" id="SSF50978">
    <property type="entry name" value="WD40 repeat-like"/>
    <property type="match status" value="1"/>
</dbReference>
<dbReference type="InterPro" id="IPR020472">
    <property type="entry name" value="WD40_PAC1"/>
</dbReference>
<dbReference type="Pfam" id="PF08324">
    <property type="entry name" value="PUL"/>
    <property type="match status" value="1"/>
</dbReference>
<dbReference type="GO" id="GO:0005737">
    <property type="term" value="C:cytoplasm"/>
    <property type="evidence" value="ECO:0007669"/>
    <property type="project" value="UniProtKB-SubCell"/>
</dbReference>
<evidence type="ECO:0000259" key="8">
    <source>
        <dbReference type="PROSITE" id="PS51396"/>
    </source>
</evidence>
<dbReference type="Gene3D" id="1.25.10.10">
    <property type="entry name" value="Leucine-rich Repeat Variant"/>
    <property type="match status" value="1"/>
</dbReference>
<dbReference type="InterPro" id="IPR036322">
    <property type="entry name" value="WD40_repeat_dom_sf"/>
</dbReference>
<dbReference type="PROSITE" id="PS50294">
    <property type="entry name" value="WD_REPEATS_REGION"/>
    <property type="match status" value="1"/>
</dbReference>
<feature type="domain" description="PUL" evidence="8">
    <location>
        <begin position="574"/>
        <end position="849"/>
    </location>
</feature>
<keyword evidence="3" id="KW-0963">Cytoplasm</keyword>
<dbReference type="InterPro" id="IPR013535">
    <property type="entry name" value="PUL_dom"/>
</dbReference>
<dbReference type="GO" id="GO:0043130">
    <property type="term" value="F:ubiquitin binding"/>
    <property type="evidence" value="ECO:0007669"/>
    <property type="project" value="TreeGrafter"/>
</dbReference>
<feature type="domain" description="PFU" evidence="7">
    <location>
        <begin position="391"/>
        <end position="495"/>
    </location>
</feature>
<feature type="repeat" description="WD" evidence="6">
    <location>
        <begin position="196"/>
        <end position="236"/>
    </location>
</feature>
<dbReference type="PANTHER" id="PTHR19849">
    <property type="entry name" value="PHOSPHOLIPASE A-2-ACTIVATING PROTEIN"/>
    <property type="match status" value="1"/>
</dbReference>
<comment type="similarity">
    <text evidence="2">Belongs to the WD repeat PLAP family.</text>
</comment>
<sequence>MDNVGVGVSKPRFLLSEIIDAHRSDVKALDIVSTGQHIISGSRDETIKIFSYCDGKYVDSGYTKHNDQLAVNSLCVYESDQNSIVIFAGRKDGSIALFTMTDTNPMYIIQAHRLNVCVLNVDSINKKLLSGSWDSTANVWSIPELLNGDEKKLSLVGHKMSVWAIAAILDQPNYYLTGSADTVIKYWKNEQEIKSFSGHEDVIRSIVVINSKHFISAANDSSIRLWDLDVGICIRKFTSFAGEYIYGMKVITNGECNYVVSVGEGGNVEFWKLLDDCELEHVQLMKTPTQSIWTVSSLQNGDVVIGADDGKIYIFTTCMARKANDAAIEAYDAHVAEKIAFAEAQRAAQEQGVIKIKVSLDDGHPNMELRYKKGSDPVEAAETFITENNLPITFLDEIVDYIKTNIPEARNAANKKYKVQPTQRVNVDGEEWDYVFDVKNETGKVMKLTYNVGEDVNWAAQRFVEKNNLPIQFLEKVSRLLRTQVPGFKDEAPSDYTDPFTGGNRYVPSSSGSNNVTETDPFTGSGRYIPPTAEGSQTALSSRFIDPFTGEGAYRATDAHTTSFPKDPIHPRSDLIPLRQLVKFGLELSSVKAITKLKELNDAQVEYRLNTKQLGAMEDILTTMSYEVRDVHIAAIDLCLCWPIDALVPVLDAFRLALLNSTLNKIFCHVKTEDGMKARGMSTMQKLSALLLTAQKDPIKIFICRAIANAAAHPWGKEMLMHDIKTNISLLAMQLTSSKAALQMAAVGALENYAFLLSQTNIESGVTELGPREDAMKALVQSLHESRWSDVCGEITQVHLLKTIGTLMWGDKTTIKVAKNRDVASIVNRIKDSVPSEDGKAVARDILGMIYAV</sequence>
<evidence type="ECO:0000313" key="10">
    <source>
        <dbReference type="WBParaSite" id="SMUV_0000495301-mRNA-1"/>
    </source>
</evidence>
<accession>A0A158R4Z2</accession>
<dbReference type="PROSITE" id="PS51394">
    <property type="entry name" value="PFU"/>
    <property type="match status" value="1"/>
</dbReference>
<evidence type="ECO:0000256" key="5">
    <source>
        <dbReference type="ARBA" id="ARBA00022737"/>
    </source>
</evidence>
<dbReference type="Gene3D" id="3.10.20.870">
    <property type="entry name" value="PFU (PLAA family ubiquitin binding), C-terminal domain"/>
    <property type="match status" value="2"/>
</dbReference>
<dbReference type="AlphaFoldDB" id="A0A158R4Z2"/>
<dbReference type="GO" id="GO:0043161">
    <property type="term" value="P:proteasome-mediated ubiquitin-dependent protein catabolic process"/>
    <property type="evidence" value="ECO:0007669"/>
    <property type="project" value="TreeGrafter"/>
</dbReference>
<dbReference type="InterPro" id="IPR015155">
    <property type="entry name" value="PFU"/>
</dbReference>
<keyword evidence="4 6" id="KW-0853">WD repeat</keyword>
<dbReference type="InterPro" id="IPR001680">
    <property type="entry name" value="WD40_rpt"/>
</dbReference>
<dbReference type="PROSITE" id="PS50082">
    <property type="entry name" value="WD_REPEATS_2"/>
    <property type="match status" value="4"/>
</dbReference>
<keyword evidence="5" id="KW-0677">Repeat</keyword>
<dbReference type="InterPro" id="IPR011989">
    <property type="entry name" value="ARM-like"/>
</dbReference>
<dbReference type="PROSITE" id="PS51396">
    <property type="entry name" value="PUL"/>
    <property type="match status" value="1"/>
</dbReference>
<evidence type="ECO:0000256" key="6">
    <source>
        <dbReference type="PROSITE-ProRule" id="PRU00221"/>
    </source>
</evidence>
<dbReference type="InterPro" id="IPR015943">
    <property type="entry name" value="WD40/YVTN_repeat-like_dom_sf"/>
</dbReference>
<dbReference type="InterPro" id="IPR038122">
    <property type="entry name" value="PFU_sf"/>
</dbReference>
<dbReference type="Pfam" id="PF00400">
    <property type="entry name" value="WD40"/>
    <property type="match status" value="4"/>
</dbReference>
<comment type="subcellular location">
    <subcellularLocation>
        <location evidence="1">Cytoplasm</location>
    </subcellularLocation>
</comment>
<dbReference type="STRING" id="451379.A0A158R4Z2"/>
<dbReference type="SMART" id="SM00320">
    <property type="entry name" value="WD40"/>
    <property type="match status" value="6"/>
</dbReference>
<evidence type="ECO:0000256" key="4">
    <source>
        <dbReference type="ARBA" id="ARBA00022574"/>
    </source>
</evidence>
<keyword evidence="9" id="KW-1185">Reference proteome</keyword>